<organism evidence="2 3">
    <name type="scientific">Halocaridina rubra</name>
    <name type="common">Hawaiian red shrimp</name>
    <dbReference type="NCBI Taxonomy" id="373956"/>
    <lineage>
        <taxon>Eukaryota</taxon>
        <taxon>Metazoa</taxon>
        <taxon>Ecdysozoa</taxon>
        <taxon>Arthropoda</taxon>
        <taxon>Crustacea</taxon>
        <taxon>Multicrustacea</taxon>
        <taxon>Malacostraca</taxon>
        <taxon>Eumalacostraca</taxon>
        <taxon>Eucarida</taxon>
        <taxon>Decapoda</taxon>
        <taxon>Pleocyemata</taxon>
        <taxon>Caridea</taxon>
        <taxon>Atyoidea</taxon>
        <taxon>Atyidae</taxon>
        <taxon>Halocaridina</taxon>
    </lineage>
</organism>
<evidence type="ECO:0000313" key="3">
    <source>
        <dbReference type="Proteomes" id="UP001381693"/>
    </source>
</evidence>
<dbReference type="PANTHER" id="PTHR15239">
    <property type="entry name" value="NUCLEAR EXPORT MEDIATOR FACTOR NEMF"/>
    <property type="match status" value="1"/>
</dbReference>
<keyword evidence="1" id="KW-0175">Coiled coil</keyword>
<gene>
    <name evidence="2" type="ORF">SK128_022376</name>
</gene>
<dbReference type="GO" id="GO:1990116">
    <property type="term" value="P:ribosome-associated ubiquitin-dependent protein catabolic process"/>
    <property type="evidence" value="ECO:0007669"/>
    <property type="project" value="TreeGrafter"/>
</dbReference>
<dbReference type="InterPro" id="IPR051608">
    <property type="entry name" value="RQC_Subunit_NEMF"/>
</dbReference>
<protein>
    <submittedName>
        <fullName evidence="2">Uncharacterized protein</fullName>
    </submittedName>
</protein>
<feature type="coiled-coil region" evidence="1">
    <location>
        <begin position="56"/>
        <end position="93"/>
    </location>
</feature>
<proteinExistence type="predicted"/>
<dbReference type="GO" id="GO:0000049">
    <property type="term" value="F:tRNA binding"/>
    <property type="evidence" value="ECO:0007669"/>
    <property type="project" value="TreeGrafter"/>
</dbReference>
<accession>A0AAN8XGG7</accession>
<dbReference type="GO" id="GO:1990112">
    <property type="term" value="C:RQC complex"/>
    <property type="evidence" value="ECO:0007669"/>
    <property type="project" value="TreeGrafter"/>
</dbReference>
<keyword evidence="3" id="KW-1185">Reference proteome</keyword>
<feature type="non-terminal residue" evidence="2">
    <location>
        <position position="1"/>
    </location>
</feature>
<comment type="caution">
    <text evidence="2">The sequence shown here is derived from an EMBL/GenBank/DDBJ whole genome shotgun (WGS) entry which is preliminary data.</text>
</comment>
<dbReference type="GO" id="GO:0072344">
    <property type="term" value="P:rescue of stalled ribosome"/>
    <property type="evidence" value="ECO:0007669"/>
    <property type="project" value="TreeGrafter"/>
</dbReference>
<name>A0AAN8XGG7_HALRR</name>
<evidence type="ECO:0000256" key="1">
    <source>
        <dbReference type="SAM" id="Coils"/>
    </source>
</evidence>
<dbReference type="AlphaFoldDB" id="A0AAN8XGG7"/>
<dbReference type="EMBL" id="JAXCGZ010006280">
    <property type="protein sequence ID" value="KAK7079903.1"/>
    <property type="molecule type" value="Genomic_DNA"/>
</dbReference>
<evidence type="ECO:0000313" key="2">
    <source>
        <dbReference type="EMBL" id="KAK7079903.1"/>
    </source>
</evidence>
<dbReference type="PANTHER" id="PTHR15239:SF6">
    <property type="entry name" value="RIBOSOME QUALITY CONTROL COMPLEX SUBUNIT NEMF"/>
    <property type="match status" value="1"/>
</dbReference>
<dbReference type="GO" id="GO:0043023">
    <property type="term" value="F:ribosomal large subunit binding"/>
    <property type="evidence" value="ECO:0007669"/>
    <property type="project" value="TreeGrafter"/>
</dbReference>
<reference evidence="2 3" key="1">
    <citation type="submission" date="2023-11" db="EMBL/GenBank/DDBJ databases">
        <title>Halocaridina rubra genome assembly.</title>
        <authorList>
            <person name="Smith C."/>
        </authorList>
    </citation>
    <scope>NUCLEOTIDE SEQUENCE [LARGE SCALE GENOMIC DNA]</scope>
    <source>
        <strain evidence="2">EP-1</strain>
        <tissue evidence="2">Whole</tissue>
    </source>
</reference>
<sequence>GYIIKKVETRQKGDGSVEDVHIYQEFLPLLFTQYAGFSHEIFDNFNKACDEFFSKIEAVKIDQRAMQQEREALKKLENVKRDHERRLQELMDNQKATTLLGQLIELNKQLVDGAIMVVRSAVANQIDWKQIKELLAEAQAQGDPIAQTIKQLKLETNTIVLWLGDPFDREEDDLLLDSDEEREEGCESSKMRPMAVEIDLDLSAMANARKYFDQKRQAVKKEQKTISASEKAFKSAEKKTRQTLKEVAAITNINKARKTHWFEKFLWFISSENYLGELIYFFQGILSRSDNNNKARKTHWFEKFLLVHIF</sequence>
<dbReference type="Proteomes" id="UP001381693">
    <property type="component" value="Unassembled WGS sequence"/>
</dbReference>